<proteinExistence type="predicted"/>
<reference evidence="1" key="1">
    <citation type="journal article" date="2014" name="Front. Microbiol.">
        <title>High frequency of phylogenetically diverse reductive dehalogenase-homologous genes in deep subseafloor sedimentary metagenomes.</title>
        <authorList>
            <person name="Kawai M."/>
            <person name="Futagami T."/>
            <person name="Toyoda A."/>
            <person name="Takaki Y."/>
            <person name="Nishi S."/>
            <person name="Hori S."/>
            <person name="Arai W."/>
            <person name="Tsubouchi T."/>
            <person name="Morono Y."/>
            <person name="Uchiyama I."/>
            <person name="Ito T."/>
            <person name="Fujiyama A."/>
            <person name="Inagaki F."/>
            <person name="Takami H."/>
        </authorList>
    </citation>
    <scope>NUCLEOTIDE SEQUENCE</scope>
    <source>
        <strain evidence="1">Expedition CK06-06</strain>
    </source>
</reference>
<organism evidence="1">
    <name type="scientific">marine sediment metagenome</name>
    <dbReference type="NCBI Taxonomy" id="412755"/>
    <lineage>
        <taxon>unclassified sequences</taxon>
        <taxon>metagenomes</taxon>
        <taxon>ecological metagenomes</taxon>
    </lineage>
</organism>
<evidence type="ECO:0000313" key="1">
    <source>
        <dbReference type="EMBL" id="GAI76359.1"/>
    </source>
</evidence>
<accession>X1T8M6</accession>
<dbReference type="AlphaFoldDB" id="X1T8M6"/>
<dbReference type="EMBL" id="BARW01009114">
    <property type="protein sequence ID" value="GAI76359.1"/>
    <property type="molecule type" value="Genomic_DNA"/>
</dbReference>
<name>X1T8M6_9ZZZZ</name>
<protein>
    <submittedName>
        <fullName evidence="1">Uncharacterized protein</fullName>
    </submittedName>
</protein>
<gene>
    <name evidence="1" type="ORF">S12H4_18450</name>
</gene>
<sequence>MAEDKKIEIKQSKPIAEIKKGDKIKVDGLELEVDTHYVMIDHEDAKEMAIELFDSEKDKDYQIRYFLDNVENSIEFFELDEIVYNRKEVERVEW</sequence>
<comment type="caution">
    <text evidence="1">The sequence shown here is derived from an EMBL/GenBank/DDBJ whole genome shotgun (WGS) entry which is preliminary data.</text>
</comment>